<evidence type="ECO:0000313" key="2">
    <source>
        <dbReference type="Proteomes" id="UP000237105"/>
    </source>
</evidence>
<comment type="caution">
    <text evidence="1">The sequence shown here is derived from an EMBL/GenBank/DDBJ whole genome shotgun (WGS) entry which is preliminary data.</text>
</comment>
<keyword evidence="2" id="KW-1185">Reference proteome</keyword>
<organism evidence="1 2">
    <name type="scientific">Parasponia andersonii</name>
    <name type="common">Sponia andersonii</name>
    <dbReference type="NCBI Taxonomy" id="3476"/>
    <lineage>
        <taxon>Eukaryota</taxon>
        <taxon>Viridiplantae</taxon>
        <taxon>Streptophyta</taxon>
        <taxon>Embryophyta</taxon>
        <taxon>Tracheophyta</taxon>
        <taxon>Spermatophyta</taxon>
        <taxon>Magnoliopsida</taxon>
        <taxon>eudicotyledons</taxon>
        <taxon>Gunneridae</taxon>
        <taxon>Pentapetalae</taxon>
        <taxon>rosids</taxon>
        <taxon>fabids</taxon>
        <taxon>Rosales</taxon>
        <taxon>Cannabaceae</taxon>
        <taxon>Parasponia</taxon>
    </lineage>
</organism>
<dbReference type="EMBL" id="JXTB01000056">
    <property type="protein sequence ID" value="PON69453.1"/>
    <property type="molecule type" value="Genomic_DNA"/>
</dbReference>
<sequence>MDFAAVQRTAYDFHPQESTCQVGYCDLVDALVGAAAKISPFDPGLIQFFQETAPENGVRPVPNI</sequence>
<reference evidence="2" key="1">
    <citation type="submission" date="2016-06" db="EMBL/GenBank/DDBJ databases">
        <title>Parallel loss of symbiosis genes in relatives of nitrogen-fixing non-legume Parasponia.</title>
        <authorList>
            <person name="Van Velzen R."/>
            <person name="Holmer R."/>
            <person name="Bu F."/>
            <person name="Rutten L."/>
            <person name="Van Zeijl A."/>
            <person name="Liu W."/>
            <person name="Santuari L."/>
            <person name="Cao Q."/>
            <person name="Sharma T."/>
            <person name="Shen D."/>
            <person name="Roswanjaya Y."/>
            <person name="Wardhani T."/>
            <person name="Kalhor M.S."/>
            <person name="Jansen J."/>
            <person name="Van den Hoogen J."/>
            <person name="Gungor B."/>
            <person name="Hartog M."/>
            <person name="Hontelez J."/>
            <person name="Verver J."/>
            <person name="Yang W.-C."/>
            <person name="Schijlen E."/>
            <person name="Repin R."/>
            <person name="Schilthuizen M."/>
            <person name="Schranz E."/>
            <person name="Heidstra R."/>
            <person name="Miyata K."/>
            <person name="Fedorova E."/>
            <person name="Kohlen W."/>
            <person name="Bisseling T."/>
            <person name="Smit S."/>
            <person name="Geurts R."/>
        </authorList>
    </citation>
    <scope>NUCLEOTIDE SEQUENCE [LARGE SCALE GENOMIC DNA]</scope>
    <source>
        <strain evidence="2">cv. WU1-14</strain>
    </source>
</reference>
<dbReference type="Proteomes" id="UP000237105">
    <property type="component" value="Unassembled WGS sequence"/>
</dbReference>
<protein>
    <submittedName>
        <fullName evidence="1">Uncharacterized protein</fullName>
    </submittedName>
</protein>
<accession>A0A2P5D818</accession>
<proteinExistence type="predicted"/>
<evidence type="ECO:0000313" key="1">
    <source>
        <dbReference type="EMBL" id="PON69453.1"/>
    </source>
</evidence>
<gene>
    <name evidence="1" type="ORF">PanWU01x14_088940</name>
</gene>
<name>A0A2P5D818_PARAD</name>
<dbReference type="AlphaFoldDB" id="A0A2P5D818"/>